<dbReference type="Proteomes" id="UP000050384">
    <property type="component" value="Unassembled WGS sequence"/>
</dbReference>
<dbReference type="PATRIC" id="fig|264459.3.peg.5686"/>
<organism evidence="1 2">
    <name type="scientific">Pseudomonas syringae pv. spinaceae</name>
    <dbReference type="NCBI Taxonomy" id="264459"/>
    <lineage>
        <taxon>Bacteria</taxon>
        <taxon>Pseudomonadati</taxon>
        <taxon>Pseudomonadota</taxon>
        <taxon>Gammaproteobacteria</taxon>
        <taxon>Pseudomonadales</taxon>
        <taxon>Pseudomonadaceae</taxon>
        <taxon>Pseudomonas</taxon>
        <taxon>Pseudomonas syringae</taxon>
    </lineage>
</organism>
<gene>
    <name evidence="1" type="ORF">ALO94_03608</name>
</gene>
<dbReference type="EMBL" id="LJRI01001233">
    <property type="protein sequence ID" value="KPY68573.1"/>
    <property type="molecule type" value="Genomic_DNA"/>
</dbReference>
<dbReference type="AlphaFoldDB" id="A0A0Q0FUN1"/>
<proteinExistence type="predicted"/>
<comment type="caution">
    <text evidence="1">The sequence shown here is derived from an EMBL/GenBank/DDBJ whole genome shotgun (WGS) entry which is preliminary data.</text>
</comment>
<dbReference type="RefSeq" id="WP_057428133.1">
    <property type="nucleotide sequence ID" value="NZ_LJRI01001233.1"/>
</dbReference>
<reference evidence="1 2" key="1">
    <citation type="submission" date="2015-09" db="EMBL/GenBank/DDBJ databases">
        <title>Genome announcement of multiple Pseudomonas syringae strains.</title>
        <authorList>
            <person name="Thakur S."/>
            <person name="Wang P.W."/>
            <person name="Gong Y."/>
            <person name="Weir B.S."/>
            <person name="Guttman D.S."/>
        </authorList>
    </citation>
    <scope>NUCLEOTIDE SEQUENCE [LARGE SCALE GENOMIC DNA]</scope>
    <source>
        <strain evidence="1 2">ICMP16929</strain>
    </source>
</reference>
<name>A0A0Q0FUN1_PSESX</name>
<protein>
    <submittedName>
        <fullName evidence="1">Uncharacterized protein</fullName>
    </submittedName>
</protein>
<evidence type="ECO:0000313" key="2">
    <source>
        <dbReference type="Proteomes" id="UP000050384"/>
    </source>
</evidence>
<evidence type="ECO:0000313" key="1">
    <source>
        <dbReference type="EMBL" id="KPY68573.1"/>
    </source>
</evidence>
<accession>A0A0Q0FUN1</accession>
<sequence length="188" mass="20475">MLLREWGLPVPTPYLVDEPTGLAFASADATYPNLAQRVGLGNFPEDSPQYAKALSMACELICGLSSSPLAAADEAIENRDRNVGNVLWDGTSEAWIDPAYSLGNGAHLADANKLCTMSVIASKQDDFSRSAISYWMMMDRGYPDQVLRVMEAISPMHAQSSEICQRLSVLGTRLLTRFPTANDLLSSQ</sequence>